<dbReference type="AlphaFoldDB" id="A0A162TCF8"/>
<proteinExistence type="predicted"/>
<evidence type="ECO:0000313" key="2">
    <source>
        <dbReference type="EMBL" id="KZS22078.1"/>
    </source>
</evidence>
<sequence length="248" mass="26478">MCVFIFACAVTHLVLLTRDDKPFLDAIKESPASVLVAIVCFFSVWSVLGLAGFHTYLTTSNQTTNEDIKGSFTGKRGQEKVNPYSKGGVCANCLFILCGPMPPSFIDRRGFVTPEHSIAPPIDSVPTTSPTSAVPIQGSSEVRLLSNGKGHVTVSVSNTGSRKQAIGSIQEPKRPEVESGVSLQPLSTLSASSLQLLHERTMINTDLDLDSLDESASSNPCHVHLESASVTSSQTGLLHPLVPRYNGL</sequence>
<organism evidence="2 3">
    <name type="scientific">Daphnia magna</name>
    <dbReference type="NCBI Taxonomy" id="35525"/>
    <lineage>
        <taxon>Eukaryota</taxon>
        <taxon>Metazoa</taxon>
        <taxon>Ecdysozoa</taxon>
        <taxon>Arthropoda</taxon>
        <taxon>Crustacea</taxon>
        <taxon>Branchiopoda</taxon>
        <taxon>Diplostraca</taxon>
        <taxon>Cladocera</taxon>
        <taxon>Anomopoda</taxon>
        <taxon>Daphniidae</taxon>
        <taxon>Daphnia</taxon>
    </lineage>
</organism>
<keyword evidence="3" id="KW-1185">Reference proteome</keyword>
<dbReference type="OrthoDB" id="4096362at2759"/>
<keyword evidence="1" id="KW-0472">Membrane</keyword>
<dbReference type="GO" id="GO:0016740">
    <property type="term" value="F:transferase activity"/>
    <property type="evidence" value="ECO:0007669"/>
    <property type="project" value="UniProtKB-KW"/>
</dbReference>
<accession>A0A162TCF8</accession>
<gene>
    <name evidence="2" type="ORF">APZ42_010951</name>
</gene>
<keyword evidence="1" id="KW-0812">Transmembrane</keyword>
<dbReference type="EMBL" id="LRGB01000005">
    <property type="protein sequence ID" value="KZS22078.1"/>
    <property type="molecule type" value="Genomic_DNA"/>
</dbReference>
<keyword evidence="1" id="KW-1133">Transmembrane helix</keyword>
<evidence type="ECO:0000313" key="3">
    <source>
        <dbReference type="Proteomes" id="UP000076858"/>
    </source>
</evidence>
<comment type="caution">
    <text evidence="2">The sequence shown here is derived from an EMBL/GenBank/DDBJ whole genome shotgun (WGS) entry which is preliminary data.</text>
</comment>
<protein>
    <submittedName>
        <fullName evidence="2">Palmitoyltransferase</fullName>
    </submittedName>
</protein>
<dbReference type="STRING" id="35525.A0A162TCF8"/>
<feature type="transmembrane region" description="Helical" evidence="1">
    <location>
        <begin position="34"/>
        <end position="53"/>
    </location>
</feature>
<evidence type="ECO:0000256" key="1">
    <source>
        <dbReference type="SAM" id="Phobius"/>
    </source>
</evidence>
<keyword evidence="2" id="KW-0808">Transferase</keyword>
<reference evidence="2 3" key="1">
    <citation type="submission" date="2016-03" db="EMBL/GenBank/DDBJ databases">
        <title>EvidentialGene: Evidence-directed Construction of Genes on Genomes.</title>
        <authorList>
            <person name="Gilbert D.G."/>
            <person name="Choi J.-H."/>
            <person name="Mockaitis K."/>
            <person name="Colbourne J."/>
            <person name="Pfrender M."/>
        </authorList>
    </citation>
    <scope>NUCLEOTIDE SEQUENCE [LARGE SCALE GENOMIC DNA]</scope>
    <source>
        <strain evidence="2 3">Xinb3</strain>
        <tissue evidence="2">Complete organism</tissue>
    </source>
</reference>
<dbReference type="Proteomes" id="UP000076858">
    <property type="component" value="Unassembled WGS sequence"/>
</dbReference>
<name>A0A162TCF8_9CRUS</name>